<dbReference type="HAMAP" id="MF_00209">
    <property type="entry name" value="Inorganic_PPase"/>
    <property type="match status" value="1"/>
</dbReference>
<dbReference type="EC" id="3.6.1.1" evidence="5"/>
<dbReference type="RefSeq" id="WP_186946705.1">
    <property type="nucleotide sequence ID" value="NZ_JACOGF010000003.1"/>
</dbReference>
<evidence type="ECO:0000256" key="1">
    <source>
        <dbReference type="ARBA" id="ARBA00001946"/>
    </source>
</evidence>
<comment type="function">
    <text evidence="5">Catalyzes the hydrolysis of inorganic pyrophosphate (PPi) forming two phosphate ions.</text>
</comment>
<comment type="caution">
    <text evidence="6">The sequence shown here is derived from an EMBL/GenBank/DDBJ whole genome shotgun (WGS) entry which is preliminary data.</text>
</comment>
<keyword evidence="2 5" id="KW-0479">Metal-binding</keyword>
<keyword evidence="7" id="KW-1185">Reference proteome</keyword>
<evidence type="ECO:0000256" key="4">
    <source>
        <dbReference type="ARBA" id="ARBA00022842"/>
    </source>
</evidence>
<comment type="cofactor">
    <cofactor evidence="1 5">
        <name>Mg(2+)</name>
        <dbReference type="ChEBI" id="CHEBI:18420"/>
    </cofactor>
</comment>
<evidence type="ECO:0000313" key="7">
    <source>
        <dbReference type="Proteomes" id="UP000650424"/>
    </source>
</evidence>
<dbReference type="EMBL" id="JACOGF010000003">
    <property type="protein sequence ID" value="MBC3917495.1"/>
    <property type="molecule type" value="Genomic_DNA"/>
</dbReference>
<dbReference type="GO" id="GO:0004427">
    <property type="term" value="F:inorganic diphosphate phosphatase activity"/>
    <property type="evidence" value="ECO:0007669"/>
    <property type="project" value="UniProtKB-EC"/>
</dbReference>
<dbReference type="Gene3D" id="3.90.80.10">
    <property type="entry name" value="Inorganic pyrophosphatase"/>
    <property type="match status" value="1"/>
</dbReference>
<organism evidence="6 7">
    <name type="scientific">Undibacterium hunanense</name>
    <dbReference type="NCBI Taxonomy" id="2762292"/>
    <lineage>
        <taxon>Bacteria</taxon>
        <taxon>Pseudomonadati</taxon>
        <taxon>Pseudomonadota</taxon>
        <taxon>Betaproteobacteria</taxon>
        <taxon>Burkholderiales</taxon>
        <taxon>Oxalobacteraceae</taxon>
        <taxon>Undibacterium</taxon>
    </lineage>
</organism>
<feature type="binding site" evidence="5">
    <location>
        <position position="103"/>
    </location>
    <ligand>
        <name>Mg(2+)</name>
        <dbReference type="ChEBI" id="CHEBI:18420"/>
        <label>1</label>
    </ligand>
</feature>
<keyword evidence="5" id="KW-0963">Cytoplasm</keyword>
<dbReference type="NCBIfam" id="NF002317">
    <property type="entry name" value="PRK01250.1"/>
    <property type="match status" value="1"/>
</dbReference>
<dbReference type="SUPFAM" id="SSF50324">
    <property type="entry name" value="Inorganic pyrophosphatase"/>
    <property type="match status" value="1"/>
</dbReference>
<dbReference type="Proteomes" id="UP000650424">
    <property type="component" value="Unassembled WGS sequence"/>
</dbReference>
<accession>A0ABR6ZNN3</accession>
<feature type="binding site" evidence="5">
    <location>
        <position position="30"/>
    </location>
    <ligand>
        <name>substrate</name>
    </ligand>
</feature>
<dbReference type="PROSITE" id="PS00387">
    <property type="entry name" value="PPASE"/>
    <property type="match status" value="1"/>
</dbReference>
<feature type="binding site" evidence="5">
    <location>
        <position position="56"/>
    </location>
    <ligand>
        <name>substrate</name>
    </ligand>
</feature>
<comment type="subunit">
    <text evidence="5">Homohexamer.</text>
</comment>
<evidence type="ECO:0000256" key="5">
    <source>
        <dbReference type="HAMAP-Rule" id="MF_00209"/>
    </source>
</evidence>
<gene>
    <name evidence="5 6" type="primary">ppa</name>
    <name evidence="6" type="ORF">H8L32_08425</name>
</gene>
<feature type="binding site" evidence="5">
    <location>
        <position position="142"/>
    </location>
    <ligand>
        <name>substrate</name>
    </ligand>
</feature>
<feature type="binding site" evidence="5">
    <location>
        <position position="44"/>
    </location>
    <ligand>
        <name>substrate</name>
    </ligand>
</feature>
<dbReference type="CDD" id="cd00412">
    <property type="entry name" value="pyrophosphatase"/>
    <property type="match status" value="1"/>
</dbReference>
<feature type="binding site" evidence="5">
    <location>
        <position position="71"/>
    </location>
    <ligand>
        <name>Mg(2+)</name>
        <dbReference type="ChEBI" id="CHEBI:18420"/>
        <label>1</label>
    </ligand>
</feature>
<dbReference type="Pfam" id="PF00719">
    <property type="entry name" value="Pyrophosphatase"/>
    <property type="match status" value="1"/>
</dbReference>
<dbReference type="InterPro" id="IPR036649">
    <property type="entry name" value="Pyrophosphatase_sf"/>
</dbReference>
<evidence type="ECO:0000256" key="2">
    <source>
        <dbReference type="ARBA" id="ARBA00022723"/>
    </source>
</evidence>
<dbReference type="InterPro" id="IPR008162">
    <property type="entry name" value="Pyrophosphatase"/>
</dbReference>
<reference evidence="6 7" key="1">
    <citation type="submission" date="2020-08" db="EMBL/GenBank/DDBJ databases">
        <title>Novel species isolated from subtropical streams in China.</title>
        <authorList>
            <person name="Lu H."/>
        </authorList>
    </citation>
    <scope>NUCLEOTIDE SEQUENCE [LARGE SCALE GENOMIC DNA]</scope>
    <source>
        <strain evidence="6 7">CY18W</strain>
    </source>
</reference>
<keyword evidence="4 5" id="KW-0460">Magnesium</keyword>
<comment type="similarity">
    <text evidence="5">Belongs to the PPase family.</text>
</comment>
<comment type="catalytic activity">
    <reaction evidence="5">
        <text>diphosphate + H2O = 2 phosphate + H(+)</text>
        <dbReference type="Rhea" id="RHEA:24576"/>
        <dbReference type="ChEBI" id="CHEBI:15377"/>
        <dbReference type="ChEBI" id="CHEBI:15378"/>
        <dbReference type="ChEBI" id="CHEBI:33019"/>
        <dbReference type="ChEBI" id="CHEBI:43474"/>
        <dbReference type="EC" id="3.6.1.1"/>
    </reaction>
</comment>
<sequence>MSLNKVPAGRDLPNDFNVIIEIPMNGDPVKYEVDKESGAIFVDRFMGTAMHYPCNYGYVPRTIAGDGDPVDVLVITPFPLIPGVVVRCRAIGVLKMKDEGGDDAKVLAVPVDKILPIYTHWQQPEDLNDLRLRQIQHFFEHYKDLEPGKWVKIEGWGSPDDAKAEIMAGVENYNKAEA</sequence>
<proteinExistence type="inferred from homology"/>
<evidence type="ECO:0000313" key="6">
    <source>
        <dbReference type="EMBL" id="MBC3917495.1"/>
    </source>
</evidence>
<dbReference type="PANTHER" id="PTHR10286">
    <property type="entry name" value="INORGANIC PYROPHOSPHATASE"/>
    <property type="match status" value="1"/>
</dbReference>
<keyword evidence="3 5" id="KW-0378">Hydrolase</keyword>
<feature type="binding site" evidence="5">
    <location>
        <position position="66"/>
    </location>
    <ligand>
        <name>Mg(2+)</name>
        <dbReference type="ChEBI" id="CHEBI:18420"/>
        <label>1</label>
    </ligand>
</feature>
<name>A0ABR6ZNN3_9BURK</name>
<protein>
    <recommendedName>
        <fullName evidence="5">Inorganic pyrophosphatase</fullName>
        <ecNumber evidence="5">3.6.1.1</ecNumber>
    </recommendedName>
    <alternativeName>
        <fullName evidence="5">Pyrophosphate phospho-hydrolase</fullName>
        <shortName evidence="5">PPase</shortName>
    </alternativeName>
</protein>
<comment type="subcellular location">
    <subcellularLocation>
        <location evidence="5">Cytoplasm</location>
    </subcellularLocation>
</comment>
<feature type="binding site" evidence="5">
    <location>
        <position position="71"/>
    </location>
    <ligand>
        <name>Mg(2+)</name>
        <dbReference type="ChEBI" id="CHEBI:18420"/>
        <label>2</label>
    </ligand>
</feature>
<evidence type="ECO:0000256" key="3">
    <source>
        <dbReference type="ARBA" id="ARBA00022801"/>
    </source>
</evidence>